<sequence length="98" mass="11505">MYKKVRENSIGRANAKIRACRVSRTLAFGRCTSIRDIAALVDKIDNCYIKWNSMKKRYKKIRDTKNHTGAAKQTWEYFEIMHDMLRKNPEVTPLSIPI</sequence>
<dbReference type="Proteomes" id="UP000053097">
    <property type="component" value="Unassembled WGS sequence"/>
</dbReference>
<accession>A0A026WA39</accession>
<name>A0A026WA39_OOCBI</name>
<evidence type="ECO:0000313" key="3">
    <source>
        <dbReference type="Proteomes" id="UP000053097"/>
    </source>
</evidence>
<evidence type="ECO:0000313" key="2">
    <source>
        <dbReference type="EMBL" id="EZA52957.1"/>
    </source>
</evidence>
<evidence type="ECO:0000259" key="1">
    <source>
        <dbReference type="Pfam" id="PF13837"/>
    </source>
</evidence>
<dbReference type="EMBL" id="KK107302">
    <property type="protein sequence ID" value="EZA52957.1"/>
    <property type="molecule type" value="Genomic_DNA"/>
</dbReference>
<gene>
    <name evidence="2" type="ORF">X777_07653</name>
</gene>
<organism evidence="2 3">
    <name type="scientific">Ooceraea biroi</name>
    <name type="common">Clonal raider ant</name>
    <name type="synonym">Cerapachys biroi</name>
    <dbReference type="NCBI Taxonomy" id="2015173"/>
    <lineage>
        <taxon>Eukaryota</taxon>
        <taxon>Metazoa</taxon>
        <taxon>Ecdysozoa</taxon>
        <taxon>Arthropoda</taxon>
        <taxon>Hexapoda</taxon>
        <taxon>Insecta</taxon>
        <taxon>Pterygota</taxon>
        <taxon>Neoptera</taxon>
        <taxon>Endopterygota</taxon>
        <taxon>Hymenoptera</taxon>
        <taxon>Apocrita</taxon>
        <taxon>Aculeata</taxon>
        <taxon>Formicoidea</taxon>
        <taxon>Formicidae</taxon>
        <taxon>Dorylinae</taxon>
        <taxon>Ooceraea</taxon>
    </lineage>
</organism>
<proteinExistence type="predicted"/>
<dbReference type="Pfam" id="PF13837">
    <property type="entry name" value="Myb_DNA-bind_4"/>
    <property type="match status" value="1"/>
</dbReference>
<reference evidence="2 3" key="1">
    <citation type="journal article" date="2014" name="Curr. Biol.">
        <title>The genome of the clonal raider ant Cerapachys biroi.</title>
        <authorList>
            <person name="Oxley P.R."/>
            <person name="Ji L."/>
            <person name="Fetter-Pruneda I."/>
            <person name="McKenzie S.K."/>
            <person name="Li C."/>
            <person name="Hu H."/>
            <person name="Zhang G."/>
            <person name="Kronauer D.J."/>
        </authorList>
    </citation>
    <scope>NUCLEOTIDE SEQUENCE [LARGE SCALE GENOMIC DNA]</scope>
</reference>
<dbReference type="AlphaFoldDB" id="A0A026WA39"/>
<protein>
    <recommendedName>
        <fullName evidence="1">Myb/SANT-like DNA-binding domain-containing protein</fullName>
    </recommendedName>
</protein>
<keyword evidence="3" id="KW-1185">Reference proteome</keyword>
<dbReference type="InterPro" id="IPR044822">
    <property type="entry name" value="Myb_DNA-bind_4"/>
</dbReference>
<feature type="domain" description="Myb/SANT-like DNA-binding" evidence="1">
    <location>
        <begin position="45"/>
        <end position="84"/>
    </location>
</feature>